<evidence type="ECO:0000256" key="4">
    <source>
        <dbReference type="ARBA" id="ARBA00023136"/>
    </source>
</evidence>
<reference evidence="7" key="1">
    <citation type="journal article" date="2021" name="Sci. Rep.">
        <title>Diploid genomic architecture of Nitzschia inconspicua, an elite biomass production diatom.</title>
        <authorList>
            <person name="Oliver A."/>
            <person name="Podell S."/>
            <person name="Pinowska A."/>
            <person name="Traller J.C."/>
            <person name="Smith S.R."/>
            <person name="McClure R."/>
            <person name="Beliaev A."/>
            <person name="Bohutskyi P."/>
            <person name="Hill E.A."/>
            <person name="Rabines A."/>
            <person name="Zheng H."/>
            <person name="Allen L.Z."/>
            <person name="Kuo A."/>
            <person name="Grigoriev I.V."/>
            <person name="Allen A.E."/>
            <person name="Hazlebeck D."/>
            <person name="Allen E.E."/>
        </authorList>
    </citation>
    <scope>NUCLEOTIDE SEQUENCE</scope>
    <source>
        <strain evidence="7">Hildebrandi</strain>
    </source>
</reference>
<evidence type="ECO:0000256" key="2">
    <source>
        <dbReference type="ARBA" id="ARBA00022692"/>
    </source>
</evidence>
<keyword evidence="3 6" id="KW-1133">Transmembrane helix</keyword>
<evidence type="ECO:0008006" key="9">
    <source>
        <dbReference type="Google" id="ProtNLM"/>
    </source>
</evidence>
<comment type="caution">
    <text evidence="7">The sequence shown here is derived from an EMBL/GenBank/DDBJ whole genome shotgun (WGS) entry which is preliminary data.</text>
</comment>
<proteinExistence type="predicted"/>
<evidence type="ECO:0000256" key="5">
    <source>
        <dbReference type="SAM" id="MobiDB-lite"/>
    </source>
</evidence>
<feature type="compositionally biased region" description="Basic and acidic residues" evidence="5">
    <location>
        <begin position="290"/>
        <end position="299"/>
    </location>
</feature>
<name>A0A9K3M4K1_9STRA</name>
<evidence type="ECO:0000256" key="1">
    <source>
        <dbReference type="ARBA" id="ARBA00004141"/>
    </source>
</evidence>
<feature type="region of interest" description="Disordered" evidence="5">
    <location>
        <begin position="281"/>
        <end position="305"/>
    </location>
</feature>
<feature type="transmembrane region" description="Helical" evidence="6">
    <location>
        <begin position="52"/>
        <end position="69"/>
    </location>
</feature>
<keyword evidence="2 6" id="KW-0812">Transmembrane</keyword>
<dbReference type="PANTHER" id="PTHR23112:SF0">
    <property type="entry name" value="TRANSMEMBRANE PROTEIN 116"/>
    <property type="match status" value="1"/>
</dbReference>
<protein>
    <recommendedName>
        <fullName evidence="9">G-protein coupled receptors family 2 profile 2 domain-containing protein</fullName>
    </recommendedName>
</protein>
<dbReference type="EMBL" id="JAGRRH010000003">
    <property type="protein sequence ID" value="KAG7371986.1"/>
    <property type="molecule type" value="Genomic_DNA"/>
</dbReference>
<dbReference type="OrthoDB" id="48865at2759"/>
<evidence type="ECO:0000313" key="8">
    <source>
        <dbReference type="Proteomes" id="UP000693970"/>
    </source>
</evidence>
<feature type="transmembrane region" description="Helical" evidence="6">
    <location>
        <begin position="12"/>
        <end position="32"/>
    </location>
</feature>
<feature type="transmembrane region" description="Helical" evidence="6">
    <location>
        <begin position="135"/>
        <end position="153"/>
    </location>
</feature>
<feature type="transmembrane region" description="Helical" evidence="6">
    <location>
        <begin position="435"/>
        <end position="453"/>
    </location>
</feature>
<sequence length="552" mass="62763">MSSWSYTQKAVLAVIPKITSILSLLGSGWIIIEVLTDTSGPRPKLQHPYHRLLFAMSVYDVLESIWNFASTWAIPRGTNGVVWALGTTATCSAQGFFLTLSVAVPIYNALLSLYYVLVINYRYSDDTLKRWVEPAMHTAAGGWAFFTALYSAFTGLLNNANLWCWIAPLPQGCKDSRRYGEEANCVRGDNWWIYRWAFYFAPLWACIFMATVSTFIVYRFVRKMDLQTIKYRKPERMTFFNSVKSARDDNNDDKNENYENDDNRSKVSFIVPGSIAALSTTEKAANADGNKCDEKEDAKQYTGSTHATARTALSSGLPNSASARSNNKSRHVFMSNLAPDCGGVATESYPYILSKSSDQANAQNLDDSQNYGEGDDVVGDLPQTALRVSSAFLEDTQIRTLSKSKNTGTSVQQLVSGWKSSREQHREDNRRTVEVFHQACFYLGIFYLTHVWSTTNRILQLVNNGSSNYGVTVMHAIFDPLQGFLNYFVYQRPRYLKIRKKYPEIGQLCALYRMLRFSYQQEPESWLEMHKVYRQRHPSFQSTSSRLSFNDQ</sequence>
<organism evidence="7 8">
    <name type="scientific">Nitzschia inconspicua</name>
    <dbReference type="NCBI Taxonomy" id="303405"/>
    <lineage>
        <taxon>Eukaryota</taxon>
        <taxon>Sar</taxon>
        <taxon>Stramenopiles</taxon>
        <taxon>Ochrophyta</taxon>
        <taxon>Bacillariophyta</taxon>
        <taxon>Bacillariophyceae</taxon>
        <taxon>Bacillariophycidae</taxon>
        <taxon>Bacillariales</taxon>
        <taxon>Bacillariaceae</taxon>
        <taxon>Nitzschia</taxon>
    </lineage>
</organism>
<accession>A0A9K3M4K1</accession>
<dbReference type="GO" id="GO:0004930">
    <property type="term" value="F:G protein-coupled receptor activity"/>
    <property type="evidence" value="ECO:0007669"/>
    <property type="project" value="TreeGrafter"/>
</dbReference>
<gene>
    <name evidence="7" type="ORF">IV203_018129</name>
</gene>
<feature type="transmembrane region" description="Helical" evidence="6">
    <location>
        <begin position="473"/>
        <end position="490"/>
    </location>
</feature>
<evidence type="ECO:0000256" key="6">
    <source>
        <dbReference type="SAM" id="Phobius"/>
    </source>
</evidence>
<dbReference type="AlphaFoldDB" id="A0A9K3M4K1"/>
<dbReference type="SUPFAM" id="SSF81321">
    <property type="entry name" value="Family A G protein-coupled receptor-like"/>
    <property type="match status" value="1"/>
</dbReference>
<keyword evidence="4 6" id="KW-0472">Membrane</keyword>
<dbReference type="PANTHER" id="PTHR23112">
    <property type="entry name" value="G PROTEIN-COUPLED RECEPTOR 157-RELATED"/>
    <property type="match status" value="1"/>
</dbReference>
<feature type="transmembrane region" description="Helical" evidence="6">
    <location>
        <begin position="106"/>
        <end position="123"/>
    </location>
</feature>
<feature type="transmembrane region" description="Helical" evidence="6">
    <location>
        <begin position="196"/>
        <end position="221"/>
    </location>
</feature>
<keyword evidence="8" id="KW-1185">Reference proteome</keyword>
<evidence type="ECO:0000313" key="7">
    <source>
        <dbReference type="EMBL" id="KAG7371986.1"/>
    </source>
</evidence>
<evidence type="ECO:0000256" key="3">
    <source>
        <dbReference type="ARBA" id="ARBA00022989"/>
    </source>
</evidence>
<dbReference type="Proteomes" id="UP000693970">
    <property type="component" value="Unassembled WGS sequence"/>
</dbReference>
<comment type="subcellular location">
    <subcellularLocation>
        <location evidence="1">Membrane</location>
        <topology evidence="1">Multi-pass membrane protein</topology>
    </subcellularLocation>
</comment>
<dbReference type="GO" id="GO:0005886">
    <property type="term" value="C:plasma membrane"/>
    <property type="evidence" value="ECO:0007669"/>
    <property type="project" value="TreeGrafter"/>
</dbReference>
<reference evidence="7" key="2">
    <citation type="submission" date="2021-04" db="EMBL/GenBank/DDBJ databases">
        <authorList>
            <person name="Podell S."/>
        </authorList>
    </citation>
    <scope>NUCLEOTIDE SEQUENCE</scope>
    <source>
        <strain evidence="7">Hildebrandi</strain>
    </source>
</reference>
<dbReference type="GO" id="GO:0007189">
    <property type="term" value="P:adenylate cyclase-activating G protein-coupled receptor signaling pathway"/>
    <property type="evidence" value="ECO:0007669"/>
    <property type="project" value="TreeGrafter"/>
</dbReference>